<dbReference type="Proteomes" id="UP000265566">
    <property type="component" value="Chromosome 8"/>
</dbReference>
<evidence type="ECO:0000313" key="2">
    <source>
        <dbReference type="EMBL" id="RHN39305.1"/>
    </source>
</evidence>
<evidence type="ECO:0000256" key="1">
    <source>
        <dbReference type="SAM" id="SignalP"/>
    </source>
</evidence>
<comment type="caution">
    <text evidence="2">The sequence shown here is derived from an EMBL/GenBank/DDBJ whole genome shotgun (WGS) entry which is preliminary data.</text>
</comment>
<dbReference type="AlphaFoldDB" id="A0A396GKW9"/>
<reference evidence="3" key="1">
    <citation type="journal article" date="2018" name="Nat. Plants">
        <title>Whole-genome landscape of Medicago truncatula symbiotic genes.</title>
        <authorList>
            <person name="Pecrix Y."/>
            <person name="Staton S.E."/>
            <person name="Sallet E."/>
            <person name="Lelandais-Briere C."/>
            <person name="Moreau S."/>
            <person name="Carrere S."/>
            <person name="Blein T."/>
            <person name="Jardinaud M.F."/>
            <person name="Latrasse D."/>
            <person name="Zouine M."/>
            <person name="Zahm M."/>
            <person name="Kreplak J."/>
            <person name="Mayjonade B."/>
            <person name="Satge C."/>
            <person name="Perez M."/>
            <person name="Cauet S."/>
            <person name="Marande W."/>
            <person name="Chantry-Darmon C."/>
            <person name="Lopez-Roques C."/>
            <person name="Bouchez O."/>
            <person name="Berard A."/>
            <person name="Debelle F."/>
            <person name="Munos S."/>
            <person name="Bendahmane A."/>
            <person name="Berges H."/>
            <person name="Niebel A."/>
            <person name="Buitink J."/>
            <person name="Frugier F."/>
            <person name="Benhamed M."/>
            <person name="Crespi M."/>
            <person name="Gouzy J."/>
            <person name="Gamas P."/>
        </authorList>
    </citation>
    <scope>NUCLEOTIDE SEQUENCE [LARGE SCALE GENOMIC DNA]</scope>
    <source>
        <strain evidence="3">cv. Jemalong A17</strain>
    </source>
</reference>
<dbReference type="EMBL" id="PSQE01000008">
    <property type="protein sequence ID" value="RHN39305.1"/>
    <property type="molecule type" value="Genomic_DNA"/>
</dbReference>
<accession>A0A396GKW9</accession>
<feature type="signal peptide" evidence="1">
    <location>
        <begin position="1"/>
        <end position="27"/>
    </location>
</feature>
<keyword evidence="1" id="KW-0732">Signal</keyword>
<dbReference type="Gramene" id="rna45315">
    <property type="protein sequence ID" value="RHN39305.1"/>
    <property type="gene ID" value="gene45315"/>
</dbReference>
<evidence type="ECO:0008006" key="4">
    <source>
        <dbReference type="Google" id="ProtNLM"/>
    </source>
</evidence>
<evidence type="ECO:0000313" key="3">
    <source>
        <dbReference type="Proteomes" id="UP000265566"/>
    </source>
</evidence>
<sequence>MKKLLLLLKIKIWVLIGLRLRLRLNLGIGIRGWDHRPCSSGRRVMFHCSILTPSLQFDPSFKCSPRSLNNRDS</sequence>
<protein>
    <recommendedName>
        <fullName evidence="4">Transmembrane protein</fullName>
    </recommendedName>
</protein>
<proteinExistence type="predicted"/>
<organism evidence="2 3">
    <name type="scientific">Medicago truncatula</name>
    <name type="common">Barrel medic</name>
    <name type="synonym">Medicago tribuloides</name>
    <dbReference type="NCBI Taxonomy" id="3880"/>
    <lineage>
        <taxon>Eukaryota</taxon>
        <taxon>Viridiplantae</taxon>
        <taxon>Streptophyta</taxon>
        <taxon>Embryophyta</taxon>
        <taxon>Tracheophyta</taxon>
        <taxon>Spermatophyta</taxon>
        <taxon>Magnoliopsida</taxon>
        <taxon>eudicotyledons</taxon>
        <taxon>Gunneridae</taxon>
        <taxon>Pentapetalae</taxon>
        <taxon>rosids</taxon>
        <taxon>fabids</taxon>
        <taxon>Fabales</taxon>
        <taxon>Fabaceae</taxon>
        <taxon>Papilionoideae</taxon>
        <taxon>50 kb inversion clade</taxon>
        <taxon>NPAAA clade</taxon>
        <taxon>Hologalegina</taxon>
        <taxon>IRL clade</taxon>
        <taxon>Trifolieae</taxon>
        <taxon>Medicago</taxon>
    </lineage>
</organism>
<gene>
    <name evidence="2" type="ORF">MtrunA17_Chr8g0342391</name>
</gene>
<name>A0A396GKW9_MEDTR</name>
<feature type="chain" id="PRO_5017334875" description="Transmembrane protein" evidence="1">
    <location>
        <begin position="28"/>
        <end position="73"/>
    </location>
</feature>